<dbReference type="HOGENOM" id="CLU_202531_0_0_3"/>
<name>F4Y2I2_9CYAN</name>
<evidence type="ECO:0000313" key="1">
    <source>
        <dbReference type="EMBL" id="EGJ28826.1"/>
    </source>
</evidence>
<evidence type="ECO:0008006" key="3">
    <source>
        <dbReference type="Google" id="ProtNLM"/>
    </source>
</evidence>
<dbReference type="Proteomes" id="UP000003959">
    <property type="component" value="Unassembled WGS sequence"/>
</dbReference>
<dbReference type="eggNOG" id="ENOG5033IFJ">
    <property type="taxonomic scope" value="Bacteria"/>
</dbReference>
<dbReference type="AlphaFoldDB" id="F4Y2I2"/>
<keyword evidence="2" id="KW-1185">Reference proteome</keyword>
<reference evidence="2" key="1">
    <citation type="journal article" date="2011" name="Proc. Natl. Acad. Sci. U.S.A.">
        <title>Genomic insights into the physiology and ecology of the marine filamentous cyanobacterium Lyngbya majuscula.</title>
        <authorList>
            <person name="Jones A.C."/>
            <person name="Monroe E.A."/>
            <person name="Podell S."/>
            <person name="Hess W.R."/>
            <person name="Klages S."/>
            <person name="Esquenazi E."/>
            <person name="Niessen S."/>
            <person name="Hoover H."/>
            <person name="Rothmann M."/>
            <person name="Lasken R.S."/>
            <person name="Yates J.R.III."/>
            <person name="Reinhardt R."/>
            <person name="Kube M."/>
            <person name="Burkart M.D."/>
            <person name="Allen E.E."/>
            <person name="Dorrestein P.C."/>
            <person name="Gerwick W.H."/>
            <person name="Gerwick L."/>
        </authorList>
    </citation>
    <scope>NUCLEOTIDE SEQUENCE [LARGE SCALE GENOMIC DNA]</scope>
    <source>
        <strain evidence="2">3L</strain>
    </source>
</reference>
<accession>F4Y2I2</accession>
<organism evidence="1 2">
    <name type="scientific">Moorena producens 3L</name>
    <dbReference type="NCBI Taxonomy" id="489825"/>
    <lineage>
        <taxon>Bacteria</taxon>
        <taxon>Bacillati</taxon>
        <taxon>Cyanobacteriota</taxon>
        <taxon>Cyanophyceae</taxon>
        <taxon>Coleofasciculales</taxon>
        <taxon>Coleofasciculaceae</taxon>
        <taxon>Moorena</taxon>
    </lineage>
</organism>
<sequence length="57" mass="6699">MKNKKLTIRVTEFERRQLEQEGNRRGMTQSELIRSLIARFPDPIDPVRDSSHTHAAH</sequence>
<proteinExistence type="predicted"/>
<protein>
    <recommendedName>
        <fullName evidence="3">Ribbon-helix-helix protein CopG domain-containing protein</fullName>
    </recommendedName>
</protein>
<dbReference type="EMBL" id="GL890971">
    <property type="protein sequence ID" value="EGJ28826.1"/>
    <property type="molecule type" value="Genomic_DNA"/>
</dbReference>
<evidence type="ECO:0000313" key="2">
    <source>
        <dbReference type="Proteomes" id="UP000003959"/>
    </source>
</evidence>
<gene>
    <name evidence="1" type="ORF">LYNGBM3L_70480</name>
</gene>